<evidence type="ECO:0000313" key="7">
    <source>
        <dbReference type="Proteomes" id="UP000000925"/>
    </source>
</evidence>
<evidence type="ECO:0000313" key="6">
    <source>
        <dbReference type="EMBL" id="ADE55728.1"/>
    </source>
</evidence>
<feature type="region of interest" description="Disordered" evidence="5">
    <location>
        <begin position="913"/>
        <end position="954"/>
    </location>
</feature>
<evidence type="ECO:0000256" key="5">
    <source>
        <dbReference type="SAM" id="MobiDB-lite"/>
    </source>
</evidence>
<dbReference type="eggNOG" id="COG4782">
    <property type="taxonomic scope" value="Bacteria"/>
</dbReference>
<gene>
    <name evidence="6" type="ordered locus">Caka_2713</name>
</gene>
<name>D5EPZ5_CORAD</name>
<protein>
    <submittedName>
        <fullName evidence="6">Uncharacterized protein</fullName>
    </submittedName>
</protein>
<keyword evidence="4" id="KW-0106">Calcium</keyword>
<dbReference type="Gene3D" id="2.160.20.10">
    <property type="entry name" value="Single-stranded right-handed beta-helix, Pectin lyase-like"/>
    <property type="match status" value="1"/>
</dbReference>
<feature type="region of interest" description="Disordered" evidence="5">
    <location>
        <begin position="1079"/>
        <end position="1151"/>
    </location>
</feature>
<dbReference type="KEGG" id="caa:Caka_2713"/>
<comment type="subcellular location">
    <subcellularLocation>
        <location evidence="1">Secreted</location>
    </subcellularLocation>
</comment>
<dbReference type="InterPro" id="IPR059100">
    <property type="entry name" value="TSP3_bac"/>
</dbReference>
<organism evidence="6 7">
    <name type="scientific">Coraliomargarita akajimensis (strain DSM 45221 / IAM 15411 / JCM 23193 / KCTC 12865 / 04OKA010-24)</name>
    <dbReference type="NCBI Taxonomy" id="583355"/>
    <lineage>
        <taxon>Bacteria</taxon>
        <taxon>Pseudomonadati</taxon>
        <taxon>Verrucomicrobiota</taxon>
        <taxon>Opitutia</taxon>
        <taxon>Puniceicoccales</taxon>
        <taxon>Coraliomargaritaceae</taxon>
        <taxon>Coraliomargarita</taxon>
    </lineage>
</organism>
<proteinExistence type="predicted"/>
<evidence type="ECO:0000256" key="4">
    <source>
        <dbReference type="ARBA" id="ARBA00022837"/>
    </source>
</evidence>
<keyword evidence="7" id="KW-1185">Reference proteome</keyword>
<dbReference type="InterPro" id="IPR012334">
    <property type="entry name" value="Pectin_lyas_fold"/>
</dbReference>
<dbReference type="EMBL" id="CP001998">
    <property type="protein sequence ID" value="ADE55728.1"/>
    <property type="molecule type" value="Genomic_DNA"/>
</dbReference>
<evidence type="ECO:0000256" key="3">
    <source>
        <dbReference type="ARBA" id="ARBA00022729"/>
    </source>
</evidence>
<feature type="compositionally biased region" description="Basic and acidic residues" evidence="5">
    <location>
        <begin position="938"/>
        <end position="950"/>
    </location>
</feature>
<dbReference type="PANTHER" id="PTHR13802">
    <property type="entry name" value="MUCIN 4-RELATED"/>
    <property type="match status" value="1"/>
</dbReference>
<dbReference type="ESTHER" id="corad-d5epz5">
    <property type="family name" value="Duf_900"/>
</dbReference>
<dbReference type="STRING" id="583355.Caka_2713"/>
<dbReference type="Proteomes" id="UP000000925">
    <property type="component" value="Chromosome"/>
</dbReference>
<dbReference type="InterPro" id="IPR029058">
    <property type="entry name" value="AB_hydrolase_fold"/>
</dbReference>
<evidence type="ECO:0000256" key="1">
    <source>
        <dbReference type="ARBA" id="ARBA00004613"/>
    </source>
</evidence>
<accession>D5EPZ5</accession>
<dbReference type="Gene3D" id="3.40.50.1820">
    <property type="entry name" value="alpha/beta hydrolase"/>
    <property type="match status" value="1"/>
</dbReference>
<dbReference type="PANTHER" id="PTHR13802:SF52">
    <property type="entry name" value="MUCIN-4"/>
    <property type="match status" value="1"/>
</dbReference>
<evidence type="ECO:0000256" key="2">
    <source>
        <dbReference type="ARBA" id="ARBA00022525"/>
    </source>
</evidence>
<dbReference type="InterPro" id="IPR011050">
    <property type="entry name" value="Pectin_lyase_fold/virulence"/>
</dbReference>
<dbReference type="SUPFAM" id="SSF51126">
    <property type="entry name" value="Pectin lyase-like"/>
    <property type="match status" value="1"/>
</dbReference>
<dbReference type="Gene3D" id="2.60.40.10">
    <property type="entry name" value="Immunoglobulins"/>
    <property type="match status" value="1"/>
</dbReference>
<dbReference type="SUPFAM" id="SSF53474">
    <property type="entry name" value="alpha/beta-Hydrolases"/>
    <property type="match status" value="1"/>
</dbReference>
<reference evidence="6 7" key="1">
    <citation type="journal article" date="2010" name="Stand. Genomic Sci.">
        <title>Complete genome sequence of Coraliomargarita akajimensis type strain (04OKA010-24).</title>
        <authorList>
            <person name="Mavromatis K."/>
            <person name="Abt B."/>
            <person name="Brambilla E."/>
            <person name="Lapidus A."/>
            <person name="Copeland A."/>
            <person name="Deshpande S."/>
            <person name="Nolan M."/>
            <person name="Lucas S."/>
            <person name="Tice H."/>
            <person name="Cheng J.F."/>
            <person name="Han C."/>
            <person name="Detter J.C."/>
            <person name="Woyke T."/>
            <person name="Goodwin L."/>
            <person name="Pitluck S."/>
            <person name="Held B."/>
            <person name="Brettin T."/>
            <person name="Tapia R."/>
            <person name="Ivanova N."/>
            <person name="Mikhailova N."/>
            <person name="Pati A."/>
            <person name="Liolios K."/>
            <person name="Chen A."/>
            <person name="Palaniappan K."/>
            <person name="Land M."/>
            <person name="Hauser L."/>
            <person name="Chang Y.J."/>
            <person name="Jeffries C.D."/>
            <person name="Rohde M."/>
            <person name="Goker M."/>
            <person name="Bristow J."/>
            <person name="Eisen J.A."/>
            <person name="Markowitz V."/>
            <person name="Hugenholtz P."/>
            <person name="Klenk H.P."/>
            <person name="Kyrpides N.C."/>
        </authorList>
    </citation>
    <scope>NUCLEOTIDE SEQUENCE [LARGE SCALE GENOMIC DNA]</scope>
    <source>
        <strain evidence="7">DSM 45221 / IAM 15411 / JCM 23193 / KCTC 12865</strain>
    </source>
</reference>
<keyword evidence="3" id="KW-0732">Signal</keyword>
<dbReference type="Pfam" id="PF18884">
    <property type="entry name" value="TSP3_bac"/>
    <property type="match status" value="2"/>
</dbReference>
<dbReference type="InterPro" id="IPR051495">
    <property type="entry name" value="Epithelial_Barrier/Signaling"/>
</dbReference>
<dbReference type="HOGENOM" id="CLU_235045_0_0_0"/>
<keyword evidence="2" id="KW-0964">Secreted</keyword>
<dbReference type="InterPro" id="IPR013783">
    <property type="entry name" value="Ig-like_fold"/>
</dbReference>
<sequence length="1938" mass="214631">MGIRSKANGQRLSSRYLGEYRSLRGRCDWLYLCGLYGLVCQLTAASAVSNTGTLKLDRGAGAAGWELSWAADSGTAYFIQESTDLINWHYLPWIEMGSGELLDYSYSSLSGGAFLRLKSVAAETSDPHAEDFDGDGIGNWDELMQQSDPLATPDLNNNRVPDDWERYWADAVTLFPPSINLSLIHGESTSQELMLCNTSNEHFDFTVEVKHDLGNLYRYSYRDSSSDDVTFHWNDIVDTGTRLNLISEADDAYERITLAGFDFPFFGTPYTELYVSSNGMITFGAGISKGGNLAIPEIDEYGAFLAAFWDDLKPAAGGDVYYQEVDGALVIQYQSVVHYRGTGTYTFQVVLSADGSIELFFNEMIGDLESATIGLENTTGFISLEVAYDEPYVQNGLAVEIRPTATPYLAVSPEAGTGDAGNVTLIELQAQSLGLAPGQYSASVSIGEFTSAVTQATVPVSLNVTVPPASIELYSPKAGSVFWSHESVNLSAEVEHHGFGVEYVEMLIDDVVLGRDTGDEFFRYTWTRPTPGRHRLAARCVGADGTVGHSELVEIEVLPDVDEDLMDDDWERMHFGSVWEAPSADFDADGYPNIFEFYHGTDPANSLSVPVFSNEQDGGQAYYIVDSDLEVETEFKKQTISAAIESASNFDIIEVRPGIYREALGRVFTRLYVFGAEGARRTIIETQGPEDWALSLRSESVFSSLTFQGTETKGERVSRGSIYIDVGQQSFRPRFSGCRIINNSFGDLQGLISISSGEPWFISCTIAGNRSDGGRVIKNRERRQNAFFVNTLFWNPDTAAFIDGSLERLYFVYCAMSPISARLLHLDSTNVTAFDMALAFDYTLLSDSPARNWGSVETLHAPLDLDLEPVVDGQKDIGADEVNDSDEDGLPDWFENLADADLLPEGDFDGDYLSNLEEWTTGTDPSRADTDGDGLADGDERYGDGTHGDTDGFVTDVRSADTDGDGLPDGWESTYGFDPTTVHDVEADQDDDDVKDVEEFAVGGNPLLKDSDRDQMPDRYEYDNGLDLSFDDTGLDKDKDYLSNYDEYLAGTQAGYFDSDGDLLGDGWELRWGLDPLSQDGIDGQDGDADGDGLSNFREQLFGTNPGPLDADDDGIPDGRDSDGDGVGDALEVSQGSWPQSDSDHGLPPTPDELLKVRLIVGDPSTSESERWAVRVWDLTEDVLLLEHQSPNFGELSTDEESTFTQFRRGHSYELELIHVATDPTKINEKGYPDYDWALEVSVENAEGEFVDVTDESVAQHFAVLDRWDPDARQVADTIPLLSNRNTFSNPWDDEPDRDERYEDEVASKRVLLIKVDMVPDYDRDGVIRKTAWTDSKGKEHPSDYDRAANRDPFYFWVNDDNDWEVDAGDDIPGQTLPLAKLHTVDGIRDLVDFFPVLIDLNGLLSSMNLDEVQIELSGAPVGYIEFADNVLGISAASAGIYKTSYLKAEEWAKASVQRLEAGGLLSKRSLERIRDGRGVFLFEGLSAGSEPLTLTFSYEGVELFTKEMPLTLSPVEKMFRHRTLVDRVGQVSPDVEVPNRLGEPPGLPDSLSNGDSFVFVHGYNVSQQASRGWHSEIFKRLYQSGMKAQFTGLTWHGDTGFNYHQAVINAFLTSEHVASALKDLKGEVTVAAHSLGNMVISSAIADHGFNPERYFLVNAAVPIEAYDASVMTINQSLMANPSWEGYDSRLWASYWHSLFSKQDSRSKLTWAGRFDIFSSRVYNFYSPGEDVVANATGDMPSILRDAIAAGGRFAWVQQEMVKGLDSVGSPVPWELIMPDQHGGWAIDSRWWIADGAGSMGAGRYYSPREADALDEEQLRNLSFFRRFKERSDRFPVYDGLALYGPDGDVAANTQANTPATQYVLLAEAIPALSFGVAANRTNYFEEFSGKNIDMELYHRGWPSLRTDTSWKHSDIKKIPYVYIEKLFEEWIYYGALD</sequence>
<dbReference type="Pfam" id="PF17957">
    <property type="entry name" value="Big_7"/>
    <property type="match status" value="1"/>
</dbReference>